<accession>A0ABZ1HZC3</accession>
<gene>
    <name evidence="2" type="ORF">VSH64_31150</name>
</gene>
<name>A0ABZ1HZC3_9PSEU</name>
<dbReference type="RefSeq" id="WP_326566318.1">
    <property type="nucleotide sequence ID" value="NZ_CP142149.1"/>
</dbReference>
<dbReference type="EMBL" id="CP142149">
    <property type="protein sequence ID" value="WSE27305.1"/>
    <property type="molecule type" value="Genomic_DNA"/>
</dbReference>
<dbReference type="Proteomes" id="UP001330812">
    <property type="component" value="Chromosome"/>
</dbReference>
<organism evidence="2 3">
    <name type="scientific">Amycolatopsis rhabdoformis</name>
    <dbReference type="NCBI Taxonomy" id="1448059"/>
    <lineage>
        <taxon>Bacteria</taxon>
        <taxon>Bacillati</taxon>
        <taxon>Actinomycetota</taxon>
        <taxon>Actinomycetes</taxon>
        <taxon>Pseudonocardiales</taxon>
        <taxon>Pseudonocardiaceae</taxon>
        <taxon>Amycolatopsis</taxon>
    </lineage>
</organism>
<evidence type="ECO:0000313" key="2">
    <source>
        <dbReference type="EMBL" id="WSE27305.1"/>
    </source>
</evidence>
<evidence type="ECO:0000313" key="3">
    <source>
        <dbReference type="Proteomes" id="UP001330812"/>
    </source>
</evidence>
<reference evidence="2 3" key="1">
    <citation type="journal article" date="2015" name="Int. J. Syst. Evol. Microbiol.">
        <title>Amycolatopsis rhabdoformis sp. nov., an actinomycete isolated from a tropical forest soil.</title>
        <authorList>
            <person name="Souza W.R."/>
            <person name="Silva R.E."/>
            <person name="Goodfellow M."/>
            <person name="Busarakam K."/>
            <person name="Figueiro F.S."/>
            <person name="Ferreira D."/>
            <person name="Rodrigues-Filho E."/>
            <person name="Moraes L.A.B."/>
            <person name="Zucchi T.D."/>
        </authorList>
    </citation>
    <scope>NUCLEOTIDE SEQUENCE [LARGE SCALE GENOMIC DNA]</scope>
    <source>
        <strain evidence="2 3">NCIMB 14900</strain>
    </source>
</reference>
<evidence type="ECO:0000256" key="1">
    <source>
        <dbReference type="SAM" id="Coils"/>
    </source>
</evidence>
<sequence length="372" mass="41344">MRLWPRRRARDDVSSLTPYGPYSSVRVRNDAFEPGDDGRNVAYCCFTDPDEATRCHAGWQQHAPALTSALVHNRRSAFEPDVEGWYLRPDGTRHAGLPPEITALMAELAPPSAEDLAARQAHEAEQALEAVRAEKAAWAARQPKEVVLAEAGDDSPIAHHGKFLKATVMTTGGQPVDRVKFHFAEFTGDEPEPAMPERGDSDDERWRLVCDEFDVARTLWAKAVYRRKATPVLRAAAAAWPEVAEAFARIDRAWSDLDDPPSGWEVAVKRLLDAHDHARPLVANWENGPARELMTVGAELTYGRGELTELRKQLSVELGINGIEEWHLGHVEDDSSDPLELRDGASARLENLIRPQRDRLALIADVVGRLTA</sequence>
<feature type="coiled-coil region" evidence="1">
    <location>
        <begin position="114"/>
        <end position="141"/>
    </location>
</feature>
<proteinExistence type="predicted"/>
<protein>
    <submittedName>
        <fullName evidence="2">Uncharacterized protein</fullName>
    </submittedName>
</protein>
<keyword evidence="3" id="KW-1185">Reference proteome</keyword>
<keyword evidence="1" id="KW-0175">Coiled coil</keyword>